<evidence type="ECO:0000256" key="2">
    <source>
        <dbReference type="SAM" id="Phobius"/>
    </source>
</evidence>
<sequence length="912" mass="99668">MATATCPGEDGPASLPQPSPDVSRLEIQGAWSGDPKEPVHLKISMVAMCVPNSRLQLLSLKSPSVSLVNTHLVRSESSESSQGNHWDSTSPHSPLFAFSPSASGDPDLISPMNAVGSSHGSTVADTGISAATHDALPAAQSSPEGRSEHSIPPSSLHSPFTPGLHIHSSKYKTWMNLQSLGKRSAAAACLTDSECGSDHEKPNKKEQELDPFSDAAPTNPECTSEPRTILKGSSKAPSVISTLLTNNPSMLGLIPKPVTRSEQSPKEVVSDLTSRDNAVLTSSTPQLSISDGELRAAGDPVFPEPTCDLPVAMTPRNPATGIQPTSESTPSPEHADEVTPKPSNRIHEHSPAAESVPMLSTSNLGSTSSRSHVGLDTSNPKKKTTTGENILAASLGTPRQRLKITIPPSTPVGFACRQETSTCLSNQSTHSQKFSEPRFKLSQGILSVKCPSNIQSALYKLVVTISVYLRQDKPKEWNELVIRGLPQMDIAESGFLLFRIPESCGLEFRTTQLRRHKIVENCFFAEFGHTAELRLPIRRCSKSFYGDVKDFTLNQEVRFNHMAIPGTGMLWVKYDMVCSIRLYNRCFWAEKCRVSLIVDGAPEHSFLYELNAADSEDATLHRISLDANEDTPIGSCNIQIVCPPKNLDLFCLSWMVKLPFHQATGWLPKVYPAQSRTWEHNKSQLRHPLGDFECKSERSPCTIEERISRDEKEPKNEIITEGATAGLEGSVPLATDHEALSESLPTNDGQEWGRLALAMMSGLACFIYLMTWVYSMIWASNASLTTVTWPHKATFTVIFQGADVPRMIQSGMAPWPSYTGQLAEIRGSEVEVVLEPTQEFFAASADSNERESIIGVEPTSTTADFGPEWPVAEEVPNVDAPRAKQPLGFRDRVDYWLGWRGPVGNDHDGVYR</sequence>
<feature type="region of interest" description="Disordered" evidence="1">
    <location>
        <begin position="193"/>
        <end position="229"/>
    </location>
</feature>
<evidence type="ECO:0000313" key="4">
    <source>
        <dbReference type="Proteomes" id="UP000247233"/>
    </source>
</evidence>
<keyword evidence="2" id="KW-0472">Membrane</keyword>
<evidence type="ECO:0000256" key="1">
    <source>
        <dbReference type="SAM" id="MobiDB-lite"/>
    </source>
</evidence>
<feature type="region of interest" description="Disordered" evidence="1">
    <location>
        <begin position="75"/>
        <end position="102"/>
    </location>
</feature>
<keyword evidence="2" id="KW-0812">Transmembrane</keyword>
<feature type="compositionally biased region" description="Polar residues" evidence="1">
    <location>
        <begin position="78"/>
        <end position="92"/>
    </location>
</feature>
<feature type="compositionally biased region" description="Basic and acidic residues" evidence="1">
    <location>
        <begin position="333"/>
        <end position="351"/>
    </location>
</feature>
<comment type="caution">
    <text evidence="3">The sequence shown here is derived from an EMBL/GenBank/DDBJ whole genome shotgun (WGS) entry which is preliminary data.</text>
</comment>
<dbReference type="GeneID" id="37069773"/>
<dbReference type="AlphaFoldDB" id="A0A317WQT6"/>
<feature type="compositionally biased region" description="Low complexity" evidence="1">
    <location>
        <begin position="359"/>
        <end position="371"/>
    </location>
</feature>
<dbReference type="EMBL" id="MSFL01000006">
    <property type="protein sequence ID" value="PWY87642.1"/>
    <property type="molecule type" value="Genomic_DNA"/>
</dbReference>
<gene>
    <name evidence="3" type="ORF">BO70DRAFT_421537</name>
</gene>
<feature type="compositionally biased region" description="Basic and acidic residues" evidence="1">
    <location>
        <begin position="196"/>
        <end position="208"/>
    </location>
</feature>
<feature type="region of interest" description="Disordered" evidence="1">
    <location>
        <begin position="310"/>
        <end position="387"/>
    </location>
</feature>
<protein>
    <submittedName>
        <fullName evidence="3">Uncharacterized protein</fullName>
    </submittedName>
</protein>
<feature type="region of interest" description="Disordered" evidence="1">
    <location>
        <begin position="1"/>
        <end position="22"/>
    </location>
</feature>
<evidence type="ECO:0000313" key="3">
    <source>
        <dbReference type="EMBL" id="PWY87642.1"/>
    </source>
</evidence>
<keyword evidence="2" id="KW-1133">Transmembrane helix</keyword>
<dbReference type="Proteomes" id="UP000247233">
    <property type="component" value="Unassembled WGS sequence"/>
</dbReference>
<organism evidence="3 4">
    <name type="scientific">Aspergillus heteromorphus CBS 117.55</name>
    <dbReference type="NCBI Taxonomy" id="1448321"/>
    <lineage>
        <taxon>Eukaryota</taxon>
        <taxon>Fungi</taxon>
        <taxon>Dikarya</taxon>
        <taxon>Ascomycota</taxon>
        <taxon>Pezizomycotina</taxon>
        <taxon>Eurotiomycetes</taxon>
        <taxon>Eurotiomycetidae</taxon>
        <taxon>Eurotiales</taxon>
        <taxon>Aspergillaceae</taxon>
        <taxon>Aspergillus</taxon>
        <taxon>Aspergillus subgen. Circumdati</taxon>
    </lineage>
</organism>
<dbReference type="RefSeq" id="XP_025401525.1">
    <property type="nucleotide sequence ID" value="XM_025547536.1"/>
</dbReference>
<feature type="transmembrane region" description="Helical" evidence="2">
    <location>
        <begin position="752"/>
        <end position="774"/>
    </location>
</feature>
<feature type="region of interest" description="Disordered" evidence="1">
    <location>
        <begin position="136"/>
        <end position="162"/>
    </location>
</feature>
<feature type="compositionally biased region" description="Polar residues" evidence="1">
    <location>
        <begin position="320"/>
        <end position="331"/>
    </location>
</feature>
<accession>A0A317WQT6</accession>
<dbReference type="VEuPathDB" id="FungiDB:BO70DRAFT_421537"/>
<proteinExistence type="predicted"/>
<dbReference type="OrthoDB" id="5599552at2759"/>
<keyword evidence="4" id="KW-1185">Reference proteome</keyword>
<name>A0A317WQT6_9EURO</name>
<reference evidence="3 4" key="1">
    <citation type="submission" date="2016-12" db="EMBL/GenBank/DDBJ databases">
        <title>The genomes of Aspergillus section Nigri reveals drivers in fungal speciation.</title>
        <authorList>
            <consortium name="DOE Joint Genome Institute"/>
            <person name="Vesth T.C."/>
            <person name="Nybo J."/>
            <person name="Theobald S."/>
            <person name="Brandl J."/>
            <person name="Frisvad J.C."/>
            <person name="Nielsen K.F."/>
            <person name="Lyhne E.K."/>
            <person name="Kogle M.E."/>
            <person name="Kuo A."/>
            <person name="Riley R."/>
            <person name="Clum A."/>
            <person name="Nolan M."/>
            <person name="Lipzen A."/>
            <person name="Salamov A."/>
            <person name="Henrissat B."/>
            <person name="Wiebenga A."/>
            <person name="De Vries R.P."/>
            <person name="Grigoriev I.V."/>
            <person name="Mortensen U.H."/>
            <person name="Andersen M.R."/>
            <person name="Baker S.E."/>
        </authorList>
    </citation>
    <scope>NUCLEOTIDE SEQUENCE [LARGE SCALE GENOMIC DNA]</scope>
    <source>
        <strain evidence="3 4">CBS 117.55</strain>
    </source>
</reference>